<gene>
    <name evidence="1" type="ORF">HNQ92_000605</name>
</gene>
<accession>A0A840TG79</accession>
<dbReference type="EMBL" id="JACHGF010000001">
    <property type="protein sequence ID" value="MBB5282484.1"/>
    <property type="molecule type" value="Genomic_DNA"/>
</dbReference>
<protein>
    <submittedName>
        <fullName evidence="1">Uncharacterized protein</fullName>
    </submittedName>
</protein>
<reference evidence="1 2" key="1">
    <citation type="submission" date="2020-08" db="EMBL/GenBank/DDBJ databases">
        <title>Genomic Encyclopedia of Type Strains, Phase IV (KMG-IV): sequencing the most valuable type-strain genomes for metagenomic binning, comparative biology and taxonomic classification.</title>
        <authorList>
            <person name="Goeker M."/>
        </authorList>
    </citation>
    <scope>NUCLEOTIDE SEQUENCE [LARGE SCALE GENOMIC DNA]</scope>
    <source>
        <strain evidence="1 2">DSM 105074</strain>
    </source>
</reference>
<comment type="caution">
    <text evidence="1">The sequence shown here is derived from an EMBL/GenBank/DDBJ whole genome shotgun (WGS) entry which is preliminary data.</text>
</comment>
<organism evidence="1 2">
    <name type="scientific">Rhabdobacter roseus</name>
    <dbReference type="NCBI Taxonomy" id="1655419"/>
    <lineage>
        <taxon>Bacteria</taxon>
        <taxon>Pseudomonadati</taxon>
        <taxon>Bacteroidota</taxon>
        <taxon>Cytophagia</taxon>
        <taxon>Cytophagales</taxon>
        <taxon>Cytophagaceae</taxon>
        <taxon>Rhabdobacter</taxon>
    </lineage>
</organism>
<keyword evidence="2" id="KW-1185">Reference proteome</keyword>
<dbReference type="AlphaFoldDB" id="A0A840TG79"/>
<proteinExistence type="predicted"/>
<sequence>MKGQKYGFQQYERNNPYKSFCEGIALSARLPTAPK</sequence>
<name>A0A840TG79_9BACT</name>
<dbReference type="Proteomes" id="UP000557307">
    <property type="component" value="Unassembled WGS sequence"/>
</dbReference>
<evidence type="ECO:0000313" key="2">
    <source>
        <dbReference type="Proteomes" id="UP000557307"/>
    </source>
</evidence>
<evidence type="ECO:0000313" key="1">
    <source>
        <dbReference type="EMBL" id="MBB5282484.1"/>
    </source>
</evidence>